<name>A0A3S0YP19_9GAMM</name>
<dbReference type="InterPro" id="IPR050680">
    <property type="entry name" value="YpeA/RimI_acetyltransf"/>
</dbReference>
<sequence>MNKSTVYSACVAICPSTLRREALLHLAAVHEPALQPALQAALKSARQPDWEGLWVYRQQEQITGALWVQPLAHATAQLWLPRQDSPAGQALLVAAHAWITEQGITLCHVALPPSHYAWEATLLAHNMVRLAELRHLSINLLSVTLAPELTCVQSGTPTPIKLEAFAKLNVAAQTSLLDSISQGSLDCPTLRESLSSEALLAGFYNQAPEAPDHWYSVNLGHERVGVLLLAPGSEHCWELLLMGVVPLWRGQGIGRKVLQAAFKLAVSQGAADMILTVDANNTPALRLYQQAGLACYAQQRLLAWKC</sequence>
<evidence type="ECO:0000256" key="2">
    <source>
        <dbReference type="ARBA" id="ARBA00023315"/>
    </source>
</evidence>
<dbReference type="Proteomes" id="UP000286912">
    <property type="component" value="Unassembled WGS sequence"/>
</dbReference>
<comment type="caution">
    <text evidence="4">The sequence shown here is derived from an EMBL/GenBank/DDBJ whole genome shotgun (WGS) entry which is preliminary data.</text>
</comment>
<keyword evidence="1 4" id="KW-0808">Transferase</keyword>
<feature type="domain" description="N-acetyltransferase" evidence="3">
    <location>
        <begin position="175"/>
        <end position="306"/>
    </location>
</feature>
<dbReference type="Pfam" id="PF00583">
    <property type="entry name" value="Acetyltransf_1"/>
    <property type="match status" value="1"/>
</dbReference>
<gene>
    <name evidence="4" type="ORF">ELY37_06665</name>
</gene>
<keyword evidence="2" id="KW-0012">Acyltransferase</keyword>
<dbReference type="Gene3D" id="3.40.630.30">
    <property type="match status" value="1"/>
</dbReference>
<evidence type="ECO:0000313" key="4">
    <source>
        <dbReference type="EMBL" id="RUR47935.1"/>
    </source>
</evidence>
<dbReference type="InterPro" id="IPR000182">
    <property type="entry name" value="GNAT_dom"/>
</dbReference>
<dbReference type="PANTHER" id="PTHR43420">
    <property type="entry name" value="ACETYLTRANSFERASE"/>
    <property type="match status" value="1"/>
</dbReference>
<evidence type="ECO:0000259" key="3">
    <source>
        <dbReference type="PROSITE" id="PS51186"/>
    </source>
</evidence>
<accession>A0A3S0YP19</accession>
<dbReference type="EMBL" id="RZHD01000004">
    <property type="protein sequence ID" value="RUR47935.1"/>
    <property type="molecule type" value="Genomic_DNA"/>
</dbReference>
<dbReference type="AlphaFoldDB" id="A0A3S0YP19"/>
<organism evidence="4 5">
    <name type="scientific">Vreelandella populi</name>
    <dbReference type="NCBI Taxonomy" id="2498858"/>
    <lineage>
        <taxon>Bacteria</taxon>
        <taxon>Pseudomonadati</taxon>
        <taxon>Pseudomonadota</taxon>
        <taxon>Gammaproteobacteria</taxon>
        <taxon>Oceanospirillales</taxon>
        <taxon>Halomonadaceae</taxon>
        <taxon>Vreelandella</taxon>
    </lineage>
</organism>
<dbReference type="InterPro" id="IPR016181">
    <property type="entry name" value="Acyl_CoA_acyltransferase"/>
</dbReference>
<proteinExistence type="predicted"/>
<protein>
    <submittedName>
        <fullName evidence="4">GNAT family N-acetyltransferase</fullName>
    </submittedName>
</protein>
<dbReference type="OrthoDB" id="1858440at2"/>
<evidence type="ECO:0000313" key="5">
    <source>
        <dbReference type="Proteomes" id="UP000286912"/>
    </source>
</evidence>
<dbReference type="CDD" id="cd04301">
    <property type="entry name" value="NAT_SF"/>
    <property type="match status" value="1"/>
</dbReference>
<dbReference type="PROSITE" id="PS51186">
    <property type="entry name" value="GNAT"/>
    <property type="match status" value="1"/>
</dbReference>
<dbReference type="GO" id="GO:0016747">
    <property type="term" value="F:acyltransferase activity, transferring groups other than amino-acyl groups"/>
    <property type="evidence" value="ECO:0007669"/>
    <property type="project" value="InterPro"/>
</dbReference>
<evidence type="ECO:0000256" key="1">
    <source>
        <dbReference type="ARBA" id="ARBA00022679"/>
    </source>
</evidence>
<reference evidence="4 5" key="1">
    <citation type="submission" date="2018-12" db="EMBL/GenBank/DDBJ databases">
        <title>three novel Halomonas strain isolated from plants.</title>
        <authorList>
            <person name="Sun C."/>
        </authorList>
    </citation>
    <scope>NUCLEOTIDE SEQUENCE [LARGE SCALE GENOMIC DNA]</scope>
    <source>
        <strain evidence="4 5">RC</strain>
    </source>
</reference>
<dbReference type="SUPFAM" id="SSF55729">
    <property type="entry name" value="Acyl-CoA N-acyltransferases (Nat)"/>
    <property type="match status" value="1"/>
</dbReference>
<dbReference type="RefSeq" id="WP_126952502.1">
    <property type="nucleotide sequence ID" value="NZ_RZHD01000004.1"/>
</dbReference>
<keyword evidence="5" id="KW-1185">Reference proteome</keyword>
<dbReference type="PANTHER" id="PTHR43420:SF47">
    <property type="entry name" value="N-ACETYLTRANSFERASE DOMAIN-CONTAINING PROTEIN"/>
    <property type="match status" value="1"/>
</dbReference>